<dbReference type="InterPro" id="IPR007123">
    <property type="entry name" value="Gelsolin-like_dom"/>
</dbReference>
<dbReference type="InterPro" id="IPR007122">
    <property type="entry name" value="Villin/Gelsolin"/>
</dbReference>
<evidence type="ECO:0000256" key="2">
    <source>
        <dbReference type="ARBA" id="ARBA00022737"/>
    </source>
</evidence>
<keyword evidence="2" id="KW-0677">Repeat</keyword>
<dbReference type="Pfam" id="PF00626">
    <property type="entry name" value="Gelsolin"/>
    <property type="match status" value="6"/>
</dbReference>
<dbReference type="CDD" id="cd11291">
    <property type="entry name" value="gelsolin_S6_like"/>
    <property type="match status" value="1"/>
</dbReference>
<dbReference type="GO" id="GO:0051693">
    <property type="term" value="P:actin filament capping"/>
    <property type="evidence" value="ECO:0007669"/>
    <property type="project" value="UniProtKB-KW"/>
</dbReference>
<dbReference type="Gene3D" id="3.40.20.10">
    <property type="entry name" value="Severin"/>
    <property type="match status" value="6"/>
</dbReference>
<dbReference type="Gene3D" id="1.10.950.10">
    <property type="entry name" value="Villin headpiece domain"/>
    <property type="match status" value="1"/>
</dbReference>
<reference evidence="5 6" key="1">
    <citation type="submission" date="2022-03" db="EMBL/GenBank/DDBJ databases">
        <authorList>
            <person name="Macdonald S."/>
            <person name="Ahmed S."/>
            <person name="Newling K."/>
        </authorList>
    </citation>
    <scope>NUCLEOTIDE SEQUENCE [LARGE SCALE GENOMIC DNA]</scope>
</reference>
<dbReference type="PANTHER" id="PTHR11977:SF25">
    <property type="entry name" value="VILLIN-1"/>
    <property type="match status" value="1"/>
</dbReference>
<evidence type="ECO:0000259" key="4">
    <source>
        <dbReference type="PROSITE" id="PS51089"/>
    </source>
</evidence>
<dbReference type="SMART" id="SM00153">
    <property type="entry name" value="VHP"/>
    <property type="match status" value="1"/>
</dbReference>
<dbReference type="PRINTS" id="PR00597">
    <property type="entry name" value="GELSOLIN"/>
</dbReference>
<dbReference type="PANTHER" id="PTHR11977">
    <property type="entry name" value="VILLIN"/>
    <property type="match status" value="1"/>
</dbReference>
<comment type="caution">
    <text evidence="5">The sequence shown here is derived from an EMBL/GenBank/DDBJ whole genome shotgun (WGS) entry which is preliminary data.</text>
</comment>
<feature type="region of interest" description="Disordered" evidence="3">
    <location>
        <begin position="728"/>
        <end position="787"/>
    </location>
</feature>
<feature type="domain" description="HP" evidence="4">
    <location>
        <begin position="836"/>
        <end position="901"/>
    </location>
</feature>
<dbReference type="EMBL" id="CAKOAT010078488">
    <property type="protein sequence ID" value="CAH8313349.1"/>
    <property type="molecule type" value="Genomic_DNA"/>
</dbReference>
<organism evidence="5 6">
    <name type="scientific">Eruca vesicaria subsp. sativa</name>
    <name type="common">Garden rocket</name>
    <name type="synonym">Eruca sativa</name>
    <dbReference type="NCBI Taxonomy" id="29727"/>
    <lineage>
        <taxon>Eukaryota</taxon>
        <taxon>Viridiplantae</taxon>
        <taxon>Streptophyta</taxon>
        <taxon>Embryophyta</taxon>
        <taxon>Tracheophyta</taxon>
        <taxon>Spermatophyta</taxon>
        <taxon>Magnoliopsida</taxon>
        <taxon>eudicotyledons</taxon>
        <taxon>Gunneridae</taxon>
        <taxon>Pentapetalae</taxon>
        <taxon>rosids</taxon>
        <taxon>malvids</taxon>
        <taxon>Brassicales</taxon>
        <taxon>Brassicaceae</taxon>
        <taxon>Brassiceae</taxon>
        <taxon>Eruca</taxon>
    </lineage>
</organism>
<dbReference type="SUPFAM" id="SSF55753">
    <property type="entry name" value="Actin depolymerizing proteins"/>
    <property type="match status" value="6"/>
</dbReference>
<dbReference type="CDD" id="cd11290">
    <property type="entry name" value="gelsolin_S1_like"/>
    <property type="match status" value="1"/>
</dbReference>
<proteinExistence type="predicted"/>
<gene>
    <name evidence="5" type="ORF">ERUC_LOCUS6773</name>
</gene>
<dbReference type="InterPro" id="IPR036886">
    <property type="entry name" value="Villin_headpiece_dom_sf"/>
</dbReference>
<evidence type="ECO:0000313" key="6">
    <source>
        <dbReference type="Proteomes" id="UP001642260"/>
    </source>
</evidence>
<evidence type="ECO:0000313" key="5">
    <source>
        <dbReference type="EMBL" id="CAH8313349.1"/>
    </source>
</evidence>
<dbReference type="PROSITE" id="PS51089">
    <property type="entry name" value="HP"/>
    <property type="match status" value="1"/>
</dbReference>
<feature type="compositionally biased region" description="Low complexity" evidence="3">
    <location>
        <begin position="759"/>
        <end position="771"/>
    </location>
</feature>
<protein>
    <recommendedName>
        <fullName evidence="4">HP domain-containing protein</fullName>
    </recommendedName>
</protein>
<dbReference type="CDD" id="cd11292">
    <property type="entry name" value="gelsolin_S3_like"/>
    <property type="match status" value="1"/>
</dbReference>
<accession>A0ABC8J6D9</accession>
<dbReference type="InterPro" id="IPR029006">
    <property type="entry name" value="ADF-H/Gelsolin-like_dom_sf"/>
</dbReference>
<dbReference type="CDD" id="cd11293">
    <property type="entry name" value="gelsolin_S4_like"/>
    <property type="match status" value="1"/>
</dbReference>
<dbReference type="Pfam" id="PF02209">
    <property type="entry name" value="VHP"/>
    <property type="match status" value="1"/>
</dbReference>
<dbReference type="InterPro" id="IPR003128">
    <property type="entry name" value="Villin_headpiece"/>
</dbReference>
<dbReference type="CDD" id="cd11288">
    <property type="entry name" value="gelsolin_S5_like"/>
    <property type="match status" value="1"/>
</dbReference>
<evidence type="ECO:0000256" key="1">
    <source>
        <dbReference type="ARBA" id="ARBA00022467"/>
    </source>
</evidence>
<dbReference type="SUPFAM" id="SSF47050">
    <property type="entry name" value="VHP, Villin headpiece domain"/>
    <property type="match status" value="1"/>
</dbReference>
<dbReference type="SMART" id="SM00262">
    <property type="entry name" value="GEL"/>
    <property type="match status" value="6"/>
</dbReference>
<evidence type="ECO:0000256" key="3">
    <source>
        <dbReference type="SAM" id="MobiDB-lite"/>
    </source>
</evidence>
<name>A0ABC8J6D9_ERUVS</name>
<sequence length="901" mass="101961">MSRLSKDIDSAFQGVGTKGGLEVWCIYNDQLVSIPKSSFGRFHSGNAYLLLSTALRKIGSPHYDIHYWLGNDATEVESVLASDKALELDAALGCCTVQYREVQGEETEKFLSYFKPCIIPVEGKYSPQIGLADETYNITLLMCKGDHAVRVKEVPFLRSSLNHEDVFVLDTASKIFLFAGCNSSTQEKAKALEVVEYIKDNKHAGRCQVATIEDGKFLGDSDAGEFWTFFGGYAPIPKLSPSTSQEQTPTTCAKLLWIDTRGNLHPTETSSLSKDILEKNKCYMLDCEREVFVWMGRNTSLTEKKTSISSSEEFLRNEGRSTSTSLVLLTEGLENARFRSFFDTWPQTAESSLYNEGREKVAAMFKQKGYDVEEFSDEEDEPLYTNSRDALKVWRVDGDDVSLLSIDDQTKLFSGDCYIVQYKYTYNERNQYLLYVWIGCESMEEDRTDAISNASAIVSSTKCESVMCHVYQGNEPARFYSMFQSLVVFKGGLSKRYKMFLVENANKDESKASLFRVQGTIRKSMQAIQVNLAATSLNSSYCYILQNEDSVFTWIGNRTSDSDHDVLDRMLYILDSSRQLISTREGNEADTFWDLLGGKAEYPKEKEMRKQIEEPHLFTCSFNSDVLKVKEIYNFVQDDLTTEDVLLLDCQTEVYVWIGLNSNTKSKQQALTLGLKFVEMDILEEGLTVRTPVYVVTEGHEPPFFTRFFDWVPEKANMHGNSFERKLASLKGKEPVNKRSSGSPWRSDSKEKASRGSRSRSNGRTNGSERGVSSCSSENFQIVSSSEGRESSIVSTPVVKKLFSESPSVDTNSVSTSSNSDISKENPLGGINVDLSLESLAYSYEQLRVDSQEPVTNIDATRREAYLTEEEFEERFEMTKPKFYALPKWKQNKLKMSLRLF</sequence>
<dbReference type="FunFam" id="3.40.20.10:FF:000001">
    <property type="entry name" value="Gelsolin"/>
    <property type="match status" value="1"/>
</dbReference>
<dbReference type="CDD" id="cd11289">
    <property type="entry name" value="gelsolin_S2_like"/>
    <property type="match status" value="1"/>
</dbReference>
<keyword evidence="1" id="KW-0117">Actin capping</keyword>
<dbReference type="Proteomes" id="UP001642260">
    <property type="component" value="Unassembled WGS sequence"/>
</dbReference>
<keyword evidence="6" id="KW-1185">Reference proteome</keyword>
<feature type="compositionally biased region" description="Basic and acidic residues" evidence="3">
    <location>
        <begin position="728"/>
        <end position="737"/>
    </location>
</feature>
<dbReference type="AlphaFoldDB" id="A0ABC8J6D9"/>
<dbReference type="GO" id="GO:0007015">
    <property type="term" value="P:actin filament organization"/>
    <property type="evidence" value="ECO:0007669"/>
    <property type="project" value="UniProtKB-ARBA"/>
</dbReference>